<reference evidence="9 10" key="1">
    <citation type="journal article" date="2019" name="Genome Biol. Evol.">
        <title>Insights into the evolution of the New World diploid cottons (Gossypium, subgenus Houzingenia) based on genome sequencing.</title>
        <authorList>
            <person name="Grover C.E."/>
            <person name="Arick M.A. 2nd"/>
            <person name="Thrash A."/>
            <person name="Conover J.L."/>
            <person name="Sanders W.S."/>
            <person name="Peterson D.G."/>
            <person name="Frelichowski J.E."/>
            <person name="Scheffler J.A."/>
            <person name="Scheffler B.E."/>
            <person name="Wendel J.F."/>
        </authorList>
    </citation>
    <scope>NUCLEOTIDE SEQUENCE [LARGE SCALE GENOMIC DNA]</scope>
    <source>
        <strain evidence="9">185</strain>
        <tissue evidence="9">Leaf</tissue>
    </source>
</reference>
<accession>A0A7J8WRE5</accession>
<feature type="non-terminal residue" evidence="9">
    <location>
        <position position="477"/>
    </location>
</feature>
<evidence type="ECO:0000256" key="1">
    <source>
        <dbReference type="ARBA" id="ARBA00004123"/>
    </source>
</evidence>
<dbReference type="PANTHER" id="PTHR13539:SF3">
    <property type="entry name" value="CALMODULIN-LYSINE N-METHYLTRANSFERASE"/>
    <property type="match status" value="1"/>
</dbReference>
<keyword evidence="5" id="KW-0963">Cytoplasm</keyword>
<dbReference type="GO" id="GO:0032259">
    <property type="term" value="P:methylation"/>
    <property type="evidence" value="ECO:0007669"/>
    <property type="project" value="UniProtKB-KW"/>
</dbReference>
<dbReference type="SUPFAM" id="SSF53335">
    <property type="entry name" value="S-adenosyl-L-methionine-dependent methyltransferases"/>
    <property type="match status" value="1"/>
</dbReference>
<gene>
    <name evidence="9" type="ORF">Goari_019014</name>
</gene>
<evidence type="ECO:0000313" key="9">
    <source>
        <dbReference type="EMBL" id="MBA0677615.1"/>
    </source>
</evidence>
<evidence type="ECO:0000256" key="6">
    <source>
        <dbReference type="ARBA" id="ARBA00022603"/>
    </source>
</evidence>
<name>A0A7J8WRE5_GOSAI</name>
<evidence type="ECO:0000256" key="8">
    <source>
        <dbReference type="ARBA" id="ARBA00023242"/>
    </source>
</evidence>
<dbReference type="InterPro" id="IPR019410">
    <property type="entry name" value="Methyltransf_16"/>
</dbReference>
<dbReference type="GO" id="GO:0005634">
    <property type="term" value="C:nucleus"/>
    <property type="evidence" value="ECO:0007669"/>
    <property type="project" value="UniProtKB-SubCell"/>
</dbReference>
<evidence type="ECO:0000256" key="4">
    <source>
        <dbReference type="ARBA" id="ARBA00020594"/>
    </source>
</evidence>
<evidence type="ECO:0000313" key="10">
    <source>
        <dbReference type="Proteomes" id="UP000593577"/>
    </source>
</evidence>
<keyword evidence="7" id="KW-0808">Transferase</keyword>
<proteinExistence type="predicted"/>
<dbReference type="GO" id="GO:0018025">
    <property type="term" value="F:calmodulin-lysine N-methyltransferase activity"/>
    <property type="evidence" value="ECO:0007669"/>
    <property type="project" value="UniProtKB-EC"/>
</dbReference>
<evidence type="ECO:0000256" key="2">
    <source>
        <dbReference type="ARBA" id="ARBA00004496"/>
    </source>
</evidence>
<dbReference type="Proteomes" id="UP000593577">
    <property type="component" value="Unassembled WGS sequence"/>
</dbReference>
<dbReference type="InterPro" id="IPR025800">
    <property type="entry name" value="CaM-Lys-N-MeTrfase"/>
</dbReference>
<keyword evidence="6" id="KW-0489">Methyltransferase</keyword>
<evidence type="ECO:0000256" key="5">
    <source>
        <dbReference type="ARBA" id="ARBA00022490"/>
    </source>
</evidence>
<sequence length="477" mass="53300">METNSNSASSKPSASSLRWRILSRAVLHRAKNPEDESQLGMKLISRKAAKGFNLIPCQLLNHDHESRDAQFCYTLPTQGCSKLVLTQRLNNNADLTDFEICNRHNIDNTGTVCKLLLPIEKSSKCHLPDSRLDDQQQKLLSFRKGFVSCALSRANMPSFIGEYGTTWGETLMSPWWVAVHPHTAEGTLGSVNQALRAIAYGTQASGRAWETKPSPEDNTFSCWGTNSATWQNDTSKTSPEGVDPPSTCLSLSSQWPSEDVLAYYCLSHADMFRSKRVIELGSGYGLAGLTIAATTEALEVVISDGNPQVVDYILHNINTNSGAFGETRVKPLKLHWNEKEVLNVSHTFDVIVASDCVVDDVSSQSIETTYSPLTRGKKSLCYELKAKSTFFKEFHKDLAQVTELLLKKPGPSEAIFFSPKRGNSLDKFLEEIKDNGLLFSITEIYDTEIWNRHQQFMNGDESWPGYEKDHCYPLLIR</sequence>
<dbReference type="EMBL" id="JABFAA010000003">
    <property type="protein sequence ID" value="MBA0677615.1"/>
    <property type="molecule type" value="Genomic_DNA"/>
</dbReference>
<keyword evidence="8" id="KW-0539">Nucleus</keyword>
<dbReference type="AlphaFoldDB" id="A0A7J8WRE5"/>
<organism evidence="9 10">
    <name type="scientific">Gossypium aridum</name>
    <name type="common">American cotton</name>
    <name type="synonym">Erioxylum aridum</name>
    <dbReference type="NCBI Taxonomy" id="34290"/>
    <lineage>
        <taxon>Eukaryota</taxon>
        <taxon>Viridiplantae</taxon>
        <taxon>Streptophyta</taxon>
        <taxon>Embryophyta</taxon>
        <taxon>Tracheophyta</taxon>
        <taxon>Spermatophyta</taxon>
        <taxon>Magnoliopsida</taxon>
        <taxon>eudicotyledons</taxon>
        <taxon>Gunneridae</taxon>
        <taxon>Pentapetalae</taxon>
        <taxon>rosids</taxon>
        <taxon>malvids</taxon>
        <taxon>Malvales</taxon>
        <taxon>Malvaceae</taxon>
        <taxon>Malvoideae</taxon>
        <taxon>Gossypium</taxon>
    </lineage>
</organism>
<keyword evidence="10" id="KW-1185">Reference proteome</keyword>
<dbReference type="InterPro" id="IPR029063">
    <property type="entry name" value="SAM-dependent_MTases_sf"/>
</dbReference>
<comment type="subcellular location">
    <subcellularLocation>
        <location evidence="2">Cytoplasm</location>
    </subcellularLocation>
    <subcellularLocation>
        <location evidence="1">Nucleus</location>
    </subcellularLocation>
</comment>
<protein>
    <recommendedName>
        <fullName evidence="4">Calmodulin-lysine N-methyltransferase</fullName>
        <ecNumber evidence="3">2.1.1.60</ecNumber>
    </recommendedName>
</protein>
<dbReference type="Gene3D" id="3.40.50.150">
    <property type="entry name" value="Vaccinia Virus protein VP39"/>
    <property type="match status" value="1"/>
</dbReference>
<evidence type="ECO:0000256" key="7">
    <source>
        <dbReference type="ARBA" id="ARBA00022679"/>
    </source>
</evidence>
<evidence type="ECO:0000256" key="3">
    <source>
        <dbReference type="ARBA" id="ARBA00011914"/>
    </source>
</evidence>
<dbReference type="GO" id="GO:0005737">
    <property type="term" value="C:cytoplasm"/>
    <property type="evidence" value="ECO:0007669"/>
    <property type="project" value="UniProtKB-SubCell"/>
</dbReference>
<comment type="caution">
    <text evidence="9">The sequence shown here is derived from an EMBL/GenBank/DDBJ whole genome shotgun (WGS) entry which is preliminary data.</text>
</comment>
<dbReference type="EC" id="2.1.1.60" evidence="3"/>
<dbReference type="PANTHER" id="PTHR13539">
    <property type="entry name" value="CALMODULIN-LYSINE N-METHYLTRANSFERASE"/>
    <property type="match status" value="1"/>
</dbReference>
<dbReference type="Pfam" id="PF10294">
    <property type="entry name" value="Methyltransf_16"/>
    <property type="match status" value="1"/>
</dbReference>